<dbReference type="RefSeq" id="WP_013584191.1">
    <property type="nucleotide sequence ID" value="NC_015125.1"/>
</dbReference>
<keyword evidence="2" id="KW-0418">Kinase</keyword>
<keyword evidence="2" id="KW-0808">Transferase</keyword>
<dbReference type="STRING" id="979556.MTES_1100"/>
<comment type="similarity">
    <text evidence="1">Belongs to the ROK (NagC/XylR) family.</text>
</comment>
<sequence>MPGKTTSVSTPALVLDVIRTRGPISRIELAEATGLTAASMTTAVRQLIEKRLVLSVGHGESTGGKRRELLDVNPTTRFGLGLQLGPESMQVVVANLWGAVVGRVGVALAPGATPDETLGSMSSAVEELLATTSLADGRIEGLCVAVPGPHEASGAIVDTPSLAAWEGYPLGSALEAATGIGVRLENAGLLSAAGEVWTGAAGDSRALAAIHVDGEISAGVAVDGRLVRGSRGRAGDIRHLPIDPAGPLCRCGQRGCLAVTGTPEAIASRYQDETGSRLTPGRIAARVESDPRAARAVDDAVTAFSRGIVAFADALDLDRLVLSGRGYGRLLDRYLDGVRDHARALGRTHLAVAVSANQRDAGAVAAAGAVLRDHIAAR</sequence>
<reference evidence="2 3" key="1">
    <citation type="journal article" date="2011" name="J. Bacteriol.">
        <title>Genome sequence of Microbacterium testaceum StLB037, an N-acylhomoserine lactone-degrading bacterium isolated from potato leaves.</title>
        <authorList>
            <person name="Morohoshi T."/>
            <person name="Wang W.-Z."/>
            <person name="Someya N."/>
            <person name="Ikeda T."/>
        </authorList>
    </citation>
    <scope>NUCLEOTIDE SEQUENCE [LARGE SCALE GENOMIC DNA]</scope>
    <source>
        <strain evidence="2 3">StLB037</strain>
    </source>
</reference>
<dbReference type="eggNOG" id="COG1940">
    <property type="taxonomic scope" value="Bacteria"/>
</dbReference>
<dbReference type="Gene3D" id="3.30.420.40">
    <property type="match status" value="2"/>
</dbReference>
<dbReference type="PANTHER" id="PTHR18964">
    <property type="entry name" value="ROK (REPRESSOR, ORF, KINASE) FAMILY"/>
    <property type="match status" value="1"/>
</dbReference>
<dbReference type="OrthoDB" id="4083144at2"/>
<dbReference type="EMBL" id="AP012052">
    <property type="protein sequence ID" value="BAJ74064.1"/>
    <property type="molecule type" value="Genomic_DNA"/>
</dbReference>
<dbReference type="PANTHER" id="PTHR18964:SF149">
    <property type="entry name" value="BIFUNCTIONAL UDP-N-ACETYLGLUCOSAMINE 2-EPIMERASE_N-ACETYLMANNOSAMINE KINASE"/>
    <property type="match status" value="1"/>
</dbReference>
<dbReference type="InterPro" id="IPR043129">
    <property type="entry name" value="ATPase_NBD"/>
</dbReference>
<proteinExistence type="inferred from homology"/>
<gene>
    <name evidence="2" type="ordered locus">MTES_1100</name>
</gene>
<name>E8NGI1_MICTS</name>
<protein>
    <submittedName>
        <fullName evidence="2">Transcriptional regulator/sugar kinase</fullName>
    </submittedName>
</protein>
<dbReference type="KEGG" id="mts:MTES_1100"/>
<organism evidence="2 3">
    <name type="scientific">Microbacterium testaceum (strain StLB037)</name>
    <dbReference type="NCBI Taxonomy" id="979556"/>
    <lineage>
        <taxon>Bacteria</taxon>
        <taxon>Bacillati</taxon>
        <taxon>Actinomycetota</taxon>
        <taxon>Actinomycetes</taxon>
        <taxon>Micrococcales</taxon>
        <taxon>Microbacteriaceae</taxon>
        <taxon>Microbacterium</taxon>
    </lineage>
</organism>
<reference key="2">
    <citation type="submission" date="2011-02" db="EMBL/GenBank/DDBJ databases">
        <title>Genome sequence of Microbacterium testaceum StLB037.</title>
        <authorList>
            <person name="Morohoshi T."/>
            <person name="Wang W.Z."/>
            <person name="Someya N."/>
            <person name="Ikeda T."/>
        </authorList>
    </citation>
    <scope>NUCLEOTIDE SEQUENCE</scope>
    <source>
        <strain>StLB037</strain>
    </source>
</reference>
<dbReference type="InterPro" id="IPR036388">
    <property type="entry name" value="WH-like_DNA-bd_sf"/>
</dbReference>
<dbReference type="InterPro" id="IPR036390">
    <property type="entry name" value="WH_DNA-bd_sf"/>
</dbReference>
<evidence type="ECO:0000313" key="2">
    <source>
        <dbReference type="EMBL" id="BAJ74064.1"/>
    </source>
</evidence>
<dbReference type="SUPFAM" id="SSF53067">
    <property type="entry name" value="Actin-like ATPase domain"/>
    <property type="match status" value="1"/>
</dbReference>
<dbReference type="AlphaFoldDB" id="E8NGI1"/>
<evidence type="ECO:0000313" key="3">
    <source>
        <dbReference type="Proteomes" id="UP000008975"/>
    </source>
</evidence>
<accession>E8NGI1</accession>
<dbReference type="GO" id="GO:0016301">
    <property type="term" value="F:kinase activity"/>
    <property type="evidence" value="ECO:0007669"/>
    <property type="project" value="UniProtKB-KW"/>
</dbReference>
<evidence type="ECO:0000256" key="1">
    <source>
        <dbReference type="ARBA" id="ARBA00006479"/>
    </source>
</evidence>
<dbReference type="HOGENOM" id="CLU_036604_13_3_11"/>
<dbReference type="Pfam" id="PF00480">
    <property type="entry name" value="ROK"/>
    <property type="match status" value="1"/>
</dbReference>
<dbReference type="Gene3D" id="1.10.10.10">
    <property type="entry name" value="Winged helix-like DNA-binding domain superfamily/Winged helix DNA-binding domain"/>
    <property type="match status" value="1"/>
</dbReference>
<dbReference type="SUPFAM" id="SSF46785">
    <property type="entry name" value="Winged helix' DNA-binding domain"/>
    <property type="match status" value="1"/>
</dbReference>
<dbReference type="InterPro" id="IPR000600">
    <property type="entry name" value="ROK"/>
</dbReference>
<dbReference type="Proteomes" id="UP000008975">
    <property type="component" value="Chromosome"/>
</dbReference>